<keyword evidence="11" id="KW-1185">Reference proteome</keyword>
<evidence type="ECO:0000313" key="11">
    <source>
        <dbReference type="Proteomes" id="UP000189580"/>
    </source>
</evidence>
<dbReference type="AlphaFoldDB" id="A0A161HJ96"/>
<dbReference type="InterPro" id="IPR050185">
    <property type="entry name" value="Ub_carboxyl-term_hydrolase"/>
</dbReference>
<sequence>MIGRYSSAFAGYSQQDSQEFVAFLLDGLHEDLNRIKQKPATEKPELPEDKVNDPDAIAALADECWELHKKRNDSVVLDLFAGLYRSVLVCPDCQKVSVTFDPFMDLTLPLPSDNLWIKVITVMPLQGRPILYEVAMDAYSTIRQLKEYIVKRLDMTKNGGADRLLCAEVYSQRIITEHEDRDVVSLKIQPNDAIVMYELDRAFKGEEEGDPFAVRVYNRTTRSVKADARKPPGTSDFGTYFGLPFYITLTSEEAKDEDVIRAKLSDRYMQLRGSTNDDEAELSEDEGSDIDITEDQEPGSTDVDGDTNIVDAEDDGEASSVNDEVAAEAQEDTHEDSTMNDDMTDSKVVETENIDEVSSLINGITDSDIVPVDATVSADTREVSKPLSTKLEDSFTISFIEFSPRVYSLSSQKSTKPLASRKPQSKLLDTPGASSVVSGLASSSSSDKASSRGSDSSESSGLDLDLMPLTGGLDDEIIPSYSQAISTPAYTGTPFGTMKDQTKAFSTVGDKPGDGETPVNVSDNLSDVPAEAPQLLFANEILVCDWKENLIDDWTPETVPNPEAEELRIAKETQKKTVIELSDCLDLFSKTEVLGQDDLWYCSRCQKLRQATKTIDLWKIPDIFTIHLKRFSSFRSFRDKISSVVNFPIEGLDMSDRVADKKSYQEGDLIYDLIAVDNHYGGLGGGHYTAYAKNFVDNKWYYYDDANVRPTEPEASITGAAYLLFYRRRSSEPLGGDAMKSLVEEARKIVRDPPPESESQYGGRSRSSSRRLNPVGPPRVLTRSADRFQGTGRVLGSSEYVTDPARDAVVDPLSSSIRHRNMMGVSLSVEDVDDDTSDLIRDL</sequence>
<keyword evidence="5" id="KW-0833">Ubl conjugation pathway</keyword>
<dbReference type="PROSITE" id="PS00973">
    <property type="entry name" value="USP_2"/>
    <property type="match status" value="1"/>
</dbReference>
<evidence type="ECO:0000256" key="2">
    <source>
        <dbReference type="ARBA" id="ARBA00009085"/>
    </source>
</evidence>
<feature type="region of interest" description="Disordered" evidence="8">
    <location>
        <begin position="411"/>
        <end position="468"/>
    </location>
</feature>
<feature type="domain" description="USP" evidence="9">
    <location>
        <begin position="1"/>
        <end position="729"/>
    </location>
</feature>
<dbReference type="GO" id="GO:0016579">
    <property type="term" value="P:protein deubiquitination"/>
    <property type="evidence" value="ECO:0007669"/>
    <property type="project" value="InterPro"/>
</dbReference>
<dbReference type="InterPro" id="IPR018200">
    <property type="entry name" value="USP_CS"/>
</dbReference>
<dbReference type="KEGG" id="slb:AWJ20_1037"/>
<dbReference type="OrthoDB" id="292964at2759"/>
<feature type="compositionally biased region" description="Low complexity" evidence="8">
    <location>
        <begin position="432"/>
        <end position="466"/>
    </location>
</feature>
<evidence type="ECO:0000256" key="6">
    <source>
        <dbReference type="ARBA" id="ARBA00022801"/>
    </source>
</evidence>
<dbReference type="RefSeq" id="XP_018735244.1">
    <property type="nucleotide sequence ID" value="XM_018877886.1"/>
</dbReference>
<dbReference type="InterPro" id="IPR001394">
    <property type="entry name" value="Peptidase_C19_UCH"/>
</dbReference>
<dbReference type="EC" id="3.4.19.12" evidence="3"/>
<dbReference type="PANTHER" id="PTHR21646">
    <property type="entry name" value="UBIQUITIN CARBOXYL-TERMINAL HYDROLASE"/>
    <property type="match status" value="1"/>
</dbReference>
<feature type="region of interest" description="Disordered" evidence="8">
    <location>
        <begin position="746"/>
        <end position="788"/>
    </location>
</feature>
<feature type="region of interest" description="Disordered" evidence="8">
    <location>
        <begin position="272"/>
        <end position="345"/>
    </location>
</feature>
<dbReference type="Pfam" id="PF00443">
    <property type="entry name" value="UCH"/>
    <property type="match status" value="1"/>
</dbReference>
<dbReference type="GO" id="GO:0006508">
    <property type="term" value="P:proteolysis"/>
    <property type="evidence" value="ECO:0007669"/>
    <property type="project" value="UniProtKB-KW"/>
</dbReference>
<organism evidence="10 11">
    <name type="scientific">Sugiyamaella lignohabitans</name>
    <dbReference type="NCBI Taxonomy" id="796027"/>
    <lineage>
        <taxon>Eukaryota</taxon>
        <taxon>Fungi</taxon>
        <taxon>Dikarya</taxon>
        <taxon>Ascomycota</taxon>
        <taxon>Saccharomycotina</taxon>
        <taxon>Dipodascomycetes</taxon>
        <taxon>Dipodascales</taxon>
        <taxon>Trichomonascaceae</taxon>
        <taxon>Sugiyamaella</taxon>
    </lineage>
</organism>
<protein>
    <recommendedName>
        <fullName evidence="3">ubiquitinyl hydrolase 1</fullName>
        <ecNumber evidence="3">3.4.19.12</ecNumber>
    </recommendedName>
</protein>
<dbReference type="EMBL" id="CP014501">
    <property type="protein sequence ID" value="ANB12767.1"/>
    <property type="molecule type" value="Genomic_DNA"/>
</dbReference>
<dbReference type="SUPFAM" id="SSF54001">
    <property type="entry name" value="Cysteine proteinases"/>
    <property type="match status" value="1"/>
</dbReference>
<dbReference type="InterPro" id="IPR038765">
    <property type="entry name" value="Papain-like_cys_pep_sf"/>
</dbReference>
<keyword evidence="6" id="KW-0378">Hydrolase</keyword>
<dbReference type="Gene3D" id="3.90.70.10">
    <property type="entry name" value="Cysteine proteinases"/>
    <property type="match status" value="2"/>
</dbReference>
<evidence type="ECO:0000259" key="9">
    <source>
        <dbReference type="PROSITE" id="PS50235"/>
    </source>
</evidence>
<reference evidence="10 11" key="1">
    <citation type="submission" date="2016-02" db="EMBL/GenBank/DDBJ databases">
        <title>Complete genome sequence and transcriptome regulation of the pentose utilising yeast Sugiyamaella lignohabitans.</title>
        <authorList>
            <person name="Bellasio M."/>
            <person name="Peymann A."/>
            <person name="Valli M."/>
            <person name="Sipitzky M."/>
            <person name="Graf A."/>
            <person name="Sauer M."/>
            <person name="Marx H."/>
            <person name="Mattanovich D."/>
        </authorList>
    </citation>
    <scope>NUCLEOTIDE SEQUENCE [LARGE SCALE GENOMIC DNA]</scope>
    <source>
        <strain evidence="10 11">CBS 10342</strain>
    </source>
</reference>
<dbReference type="Proteomes" id="UP000189580">
    <property type="component" value="Chromosome a"/>
</dbReference>
<feature type="compositionally biased region" description="Acidic residues" evidence="8">
    <location>
        <begin position="276"/>
        <end position="297"/>
    </location>
</feature>
<keyword evidence="7" id="KW-0788">Thiol protease</keyword>
<dbReference type="CDD" id="cd02674">
    <property type="entry name" value="Peptidase_C19R"/>
    <property type="match status" value="1"/>
</dbReference>
<dbReference type="InterPro" id="IPR028889">
    <property type="entry name" value="USP"/>
</dbReference>
<evidence type="ECO:0000256" key="4">
    <source>
        <dbReference type="ARBA" id="ARBA00022670"/>
    </source>
</evidence>
<evidence type="ECO:0000256" key="3">
    <source>
        <dbReference type="ARBA" id="ARBA00012759"/>
    </source>
</evidence>
<evidence type="ECO:0000256" key="8">
    <source>
        <dbReference type="SAM" id="MobiDB-lite"/>
    </source>
</evidence>
<comment type="catalytic activity">
    <reaction evidence="1">
        <text>Thiol-dependent hydrolysis of ester, thioester, amide, peptide and isopeptide bonds formed by the C-terminal Gly of ubiquitin (a 76-residue protein attached to proteins as an intracellular targeting signal).</text>
        <dbReference type="EC" id="3.4.19.12"/>
    </reaction>
</comment>
<comment type="similarity">
    <text evidence="2">Belongs to the peptidase C19 family.</text>
</comment>
<keyword evidence="4" id="KW-0645">Protease</keyword>
<dbReference type="GO" id="GO:0004843">
    <property type="term" value="F:cysteine-type deubiquitinase activity"/>
    <property type="evidence" value="ECO:0007669"/>
    <property type="project" value="UniProtKB-EC"/>
</dbReference>
<dbReference type="GeneID" id="30032795"/>
<dbReference type="PROSITE" id="PS50235">
    <property type="entry name" value="USP_3"/>
    <property type="match status" value="1"/>
</dbReference>
<evidence type="ECO:0000256" key="1">
    <source>
        <dbReference type="ARBA" id="ARBA00000707"/>
    </source>
</evidence>
<evidence type="ECO:0000256" key="7">
    <source>
        <dbReference type="ARBA" id="ARBA00022807"/>
    </source>
</evidence>
<proteinExistence type="inferred from homology"/>
<evidence type="ECO:0000313" key="10">
    <source>
        <dbReference type="EMBL" id="ANB12767.1"/>
    </source>
</evidence>
<name>A0A161HJ96_9ASCO</name>
<evidence type="ECO:0000256" key="5">
    <source>
        <dbReference type="ARBA" id="ARBA00022786"/>
    </source>
</evidence>
<gene>
    <name evidence="10" type="primary">UBP12</name>
    <name evidence="10" type="ORF">AWJ20_1037</name>
</gene>
<dbReference type="PANTHER" id="PTHR21646:SF24">
    <property type="entry name" value="UBIQUITIN CARBOXYL-TERMINAL HYDROLASE"/>
    <property type="match status" value="1"/>
</dbReference>
<accession>A0A161HJ96</accession>